<dbReference type="Gene3D" id="3.40.50.150">
    <property type="entry name" value="Vaccinia Virus protein VP39"/>
    <property type="match status" value="1"/>
</dbReference>
<comment type="caution">
    <text evidence="2">The sequence shown here is derived from an EMBL/GenBank/DDBJ whole genome shotgun (WGS) entry which is preliminary data.</text>
</comment>
<dbReference type="PANTHER" id="PTHR43591">
    <property type="entry name" value="METHYLTRANSFERASE"/>
    <property type="match status" value="1"/>
</dbReference>
<protein>
    <recommendedName>
        <fullName evidence="1">Methyltransferase type 11 domain-containing protein</fullName>
    </recommendedName>
</protein>
<dbReference type="InterPro" id="IPR013216">
    <property type="entry name" value="Methyltransf_11"/>
</dbReference>
<dbReference type="EMBL" id="BMBA01000007">
    <property type="protein sequence ID" value="GFZ33861.1"/>
    <property type="molecule type" value="Genomic_DNA"/>
</dbReference>
<dbReference type="SUPFAM" id="SSF53335">
    <property type="entry name" value="S-adenosyl-L-methionine-dependent methyltransferases"/>
    <property type="match status" value="1"/>
</dbReference>
<name>A0ABQ1EGP8_9CLOT</name>
<accession>A0ABQ1EGP8</accession>
<dbReference type="CDD" id="cd02440">
    <property type="entry name" value="AdoMet_MTases"/>
    <property type="match status" value="1"/>
</dbReference>
<dbReference type="Pfam" id="PF08241">
    <property type="entry name" value="Methyltransf_11"/>
    <property type="match status" value="1"/>
</dbReference>
<organism evidence="2 3">
    <name type="scientific">Clostridium zeae</name>
    <dbReference type="NCBI Taxonomy" id="2759022"/>
    <lineage>
        <taxon>Bacteria</taxon>
        <taxon>Bacillati</taxon>
        <taxon>Bacillota</taxon>
        <taxon>Clostridia</taxon>
        <taxon>Eubacteriales</taxon>
        <taxon>Clostridiaceae</taxon>
        <taxon>Clostridium</taxon>
    </lineage>
</organism>
<dbReference type="Proteomes" id="UP000663802">
    <property type="component" value="Unassembled WGS sequence"/>
</dbReference>
<feature type="domain" description="Methyltransferase type 11" evidence="1">
    <location>
        <begin position="46"/>
        <end position="139"/>
    </location>
</feature>
<evidence type="ECO:0000259" key="1">
    <source>
        <dbReference type="Pfam" id="PF08241"/>
    </source>
</evidence>
<dbReference type="InterPro" id="IPR029063">
    <property type="entry name" value="SAM-dependent_MTases_sf"/>
</dbReference>
<proteinExistence type="predicted"/>
<evidence type="ECO:0000313" key="2">
    <source>
        <dbReference type="EMBL" id="GFZ33861.1"/>
    </source>
</evidence>
<dbReference type="RefSeq" id="WP_206872347.1">
    <property type="nucleotide sequence ID" value="NZ_BMBA01000007.1"/>
</dbReference>
<evidence type="ECO:0000313" key="3">
    <source>
        <dbReference type="Proteomes" id="UP000663802"/>
    </source>
</evidence>
<gene>
    <name evidence="2" type="ORF">CSC2_43870</name>
</gene>
<keyword evidence="3" id="KW-1185">Reference proteome</keyword>
<reference evidence="2 3" key="1">
    <citation type="journal article" date="2021" name="Int. J. Syst. Evol. Microbiol.">
        <title>Clostridium zeae sp. nov., isolated from corn silage.</title>
        <authorList>
            <person name="Kobayashi H."/>
            <person name="Tanizawa Y."/>
            <person name="Yagura M."/>
            <person name="Sakamoto M."/>
            <person name="Ohkuma M."/>
            <person name="Tohno M."/>
        </authorList>
    </citation>
    <scope>NUCLEOTIDE SEQUENCE [LARGE SCALE GENOMIC DNA]</scope>
    <source>
        <strain evidence="2 3">CSC2</strain>
    </source>
</reference>
<sequence length="209" mass="23653">MEIDSKGYFQEVANQWDTLRQDFFNEEVRDKAYEVAKVKEGELAADIGAGTGFITEGLLKKGLKVIAVDRSQEMLEQMKQKFSSFEVVEYRQGEAECLPIEDGAVDYTMANMYLHHVEDPLVAIKEMARVIKSGGKLVITDLDEHKFEFLKTEHHDRWMGFDRKDIEDWFLKAGLKNVVVDCVGGNCCATSSCGCEKADISIFIAYGEK</sequence>